<comment type="caution">
    <text evidence="1">The sequence shown here is derived from an EMBL/GenBank/DDBJ whole genome shotgun (WGS) entry which is preliminary data.</text>
</comment>
<gene>
    <name evidence="1" type="ORF">TALK_04850</name>
</gene>
<evidence type="ECO:0008006" key="3">
    <source>
        <dbReference type="Google" id="ProtNLM"/>
    </source>
</evidence>
<reference evidence="1 2" key="1">
    <citation type="submission" date="2014-03" db="EMBL/GenBank/DDBJ databases">
        <title>The draft genome sequence of Thalassospira alkalitolerans JCM 18968.</title>
        <authorList>
            <person name="Lai Q."/>
            <person name="Shao Z."/>
        </authorList>
    </citation>
    <scope>NUCLEOTIDE SEQUENCE [LARGE SCALE GENOMIC DNA]</scope>
    <source>
        <strain evidence="1 2">JCM 18968</strain>
    </source>
</reference>
<protein>
    <recommendedName>
        <fullName evidence="3">DNA transposition protein</fullName>
    </recommendedName>
</protein>
<sequence>MVKARGDNTTLDLLTEWNPPAVAVRFTQPERVRGSSFSQRISRAVSEVLKDCGKTREEIAAAMSEYTGEEVTKNILDAYSSMARESHTISLERAFALLHATGDARIFGMELERFDLAVIPERYLGAVDDAMIEDQREQLRKSQLAARRRWKGSAR</sequence>
<keyword evidence="2" id="KW-1185">Reference proteome</keyword>
<dbReference type="AlphaFoldDB" id="A0A1Y2LEZ2"/>
<dbReference type="EMBL" id="JFKB01000002">
    <property type="protein sequence ID" value="OSQ49649.1"/>
    <property type="molecule type" value="Genomic_DNA"/>
</dbReference>
<evidence type="ECO:0000313" key="1">
    <source>
        <dbReference type="EMBL" id="OSQ49649.1"/>
    </source>
</evidence>
<dbReference type="OrthoDB" id="8450901at2"/>
<organism evidence="1 2">
    <name type="scientific">Thalassospira alkalitolerans</name>
    <dbReference type="NCBI Taxonomy" id="1293890"/>
    <lineage>
        <taxon>Bacteria</taxon>
        <taxon>Pseudomonadati</taxon>
        <taxon>Pseudomonadota</taxon>
        <taxon>Alphaproteobacteria</taxon>
        <taxon>Rhodospirillales</taxon>
        <taxon>Thalassospiraceae</taxon>
        <taxon>Thalassospira</taxon>
    </lineage>
</organism>
<accession>A0A1Y2LEZ2</accession>
<proteinExistence type="predicted"/>
<dbReference type="RefSeq" id="WP_085616412.1">
    <property type="nucleotide sequence ID" value="NZ_JFKB01000002.1"/>
</dbReference>
<evidence type="ECO:0000313" key="2">
    <source>
        <dbReference type="Proteomes" id="UP000193396"/>
    </source>
</evidence>
<name>A0A1Y2LEZ2_9PROT</name>
<dbReference type="STRING" id="1293890.TALK_04850"/>
<dbReference type="Proteomes" id="UP000193396">
    <property type="component" value="Unassembled WGS sequence"/>
</dbReference>